<dbReference type="CDD" id="cd07731">
    <property type="entry name" value="ComA-like_MBL-fold"/>
    <property type="match status" value="1"/>
</dbReference>
<protein>
    <submittedName>
        <fullName evidence="8">ComEC family protein</fullName>
    </submittedName>
</protein>
<evidence type="ECO:0000259" key="7">
    <source>
        <dbReference type="SMART" id="SM00849"/>
    </source>
</evidence>
<evidence type="ECO:0000256" key="5">
    <source>
        <dbReference type="ARBA" id="ARBA00023136"/>
    </source>
</evidence>
<feature type="domain" description="Metallo-beta-lactamase" evidence="7">
    <location>
        <begin position="527"/>
        <end position="708"/>
    </location>
</feature>
<keyword evidence="4 6" id="KW-1133">Transmembrane helix</keyword>
<comment type="subcellular location">
    <subcellularLocation>
        <location evidence="1">Cell membrane</location>
        <topology evidence="1">Multi-pass membrane protein</topology>
    </subcellularLocation>
</comment>
<feature type="transmembrane region" description="Helical" evidence="6">
    <location>
        <begin position="349"/>
        <end position="365"/>
    </location>
</feature>
<feature type="transmembrane region" description="Helical" evidence="6">
    <location>
        <begin position="66"/>
        <end position="86"/>
    </location>
</feature>
<feature type="transmembrane region" description="Helical" evidence="6">
    <location>
        <begin position="444"/>
        <end position="461"/>
    </location>
</feature>
<dbReference type="SUPFAM" id="SSF56281">
    <property type="entry name" value="Metallo-hydrolase/oxidoreductase"/>
    <property type="match status" value="1"/>
</dbReference>
<name>A0ABS5JKI3_9GAMM</name>
<organism evidence="8 9">
    <name type="scientific">Nissabacter archeti</name>
    <dbReference type="NCBI Taxonomy" id="1917880"/>
    <lineage>
        <taxon>Bacteria</taxon>
        <taxon>Pseudomonadati</taxon>
        <taxon>Pseudomonadota</taxon>
        <taxon>Gammaproteobacteria</taxon>
        <taxon>Enterobacterales</taxon>
        <taxon>Yersiniaceae</taxon>
        <taxon>Nissabacter</taxon>
    </lineage>
</organism>
<dbReference type="InterPro" id="IPR025405">
    <property type="entry name" value="DUF4131"/>
</dbReference>
<evidence type="ECO:0000256" key="2">
    <source>
        <dbReference type="ARBA" id="ARBA00022475"/>
    </source>
</evidence>
<dbReference type="EMBL" id="JAERKB010000008">
    <property type="protein sequence ID" value="MBS0969768.1"/>
    <property type="molecule type" value="Genomic_DNA"/>
</dbReference>
<dbReference type="PANTHER" id="PTHR30619:SF1">
    <property type="entry name" value="RECOMBINATION PROTEIN 2"/>
    <property type="match status" value="1"/>
</dbReference>
<dbReference type="Pfam" id="PF13567">
    <property type="entry name" value="DUF4131"/>
    <property type="match status" value="1"/>
</dbReference>
<feature type="transmembrane region" description="Helical" evidence="6">
    <location>
        <begin position="20"/>
        <end position="37"/>
    </location>
</feature>
<dbReference type="NCBIfam" id="NF008580">
    <property type="entry name" value="PRK11539.1"/>
    <property type="match status" value="1"/>
</dbReference>
<feature type="transmembrane region" description="Helical" evidence="6">
    <location>
        <begin position="385"/>
        <end position="405"/>
    </location>
</feature>
<dbReference type="InterPro" id="IPR004477">
    <property type="entry name" value="ComEC_N"/>
</dbReference>
<feature type="transmembrane region" description="Helical" evidence="6">
    <location>
        <begin position="417"/>
        <end position="438"/>
    </location>
</feature>
<feature type="transmembrane region" description="Helical" evidence="6">
    <location>
        <begin position="243"/>
        <end position="264"/>
    </location>
</feature>
<keyword evidence="2" id="KW-1003">Cell membrane</keyword>
<dbReference type="NCBIfam" id="TIGR00360">
    <property type="entry name" value="ComEC_N-term"/>
    <property type="match status" value="1"/>
</dbReference>
<dbReference type="InterPro" id="IPR004797">
    <property type="entry name" value="Competence_ComEC/Rec2"/>
</dbReference>
<dbReference type="Pfam" id="PF00753">
    <property type="entry name" value="Lactamase_B"/>
    <property type="match status" value="1"/>
</dbReference>
<dbReference type="PANTHER" id="PTHR30619">
    <property type="entry name" value="DNA INTERNALIZATION/COMPETENCE PROTEIN COMEC/REC2"/>
    <property type="match status" value="1"/>
</dbReference>
<feature type="transmembrane region" description="Helical" evidence="6">
    <location>
        <begin position="303"/>
        <end position="320"/>
    </location>
</feature>
<dbReference type="Proteomes" id="UP000680634">
    <property type="component" value="Unassembled WGS sequence"/>
</dbReference>
<keyword evidence="3 6" id="KW-0812">Transmembrane</keyword>
<feature type="transmembrane region" description="Helical" evidence="6">
    <location>
        <begin position="44"/>
        <end position="60"/>
    </location>
</feature>
<dbReference type="Pfam" id="PF03772">
    <property type="entry name" value="Competence"/>
    <property type="match status" value="1"/>
</dbReference>
<proteinExistence type="predicted"/>
<dbReference type="InterPro" id="IPR052159">
    <property type="entry name" value="Competence_DNA_uptake"/>
</dbReference>
<evidence type="ECO:0000256" key="1">
    <source>
        <dbReference type="ARBA" id="ARBA00004651"/>
    </source>
</evidence>
<reference evidence="8 9" key="1">
    <citation type="submission" date="2020-12" db="EMBL/GenBank/DDBJ databases">
        <authorList>
            <person name="Mcmullen J.G."/>
        </authorList>
    </citation>
    <scope>NUCLEOTIDE SEQUENCE [LARGE SCALE GENOMIC DNA]</scope>
    <source>
        <strain evidence="8 9">JGM97</strain>
    </source>
</reference>
<dbReference type="SMART" id="SM00849">
    <property type="entry name" value="Lactamase_B"/>
    <property type="match status" value="1"/>
</dbReference>
<dbReference type="InterPro" id="IPR001279">
    <property type="entry name" value="Metallo-B-lactamas"/>
</dbReference>
<sequence length="773" mass="86867">MHTACLNNFLRAGVAIKLSLSHLASAWVIGTLPLMCLPELPSSWAGALLLIIAAGLWRFYRVTATAWLAIVLLAMAWALIHALAALTQIEALSRRHVDIEGVVTAITLPDQQNDRTTIRIQKAEGKWLFPPVTVTAFWPQAETARCAGQRWQLNMALRPVHSQLNEGGFDSQRWAIANHRPLEGKVLNAIPVVTECSYRQQFISYIQRHMPKNRHHAILLALAFGESRFLDTETRRLLQQTGVAHLMAISGLHIAVAALFGWWLARAIQFFLPVKWIGYSFPLILSGLVALLYVGLSGANPPAVRSGLALGVWLALRLFSVRCSSWQVGLWCMALMLLFDPLLVLSDSFWLSCFAVSALLFWYHWCPLPHRYATGWRGVGVRWFHLQFSMFILLIPLQAGIFGGFNAASLAANLWAVPWVSCLVVPLVLLSLSVSFWLWPAGHLWTLADLLLGWALMPLSSLQTGWFFLDRRALFWSGAGWLAVIAWRLGSVRNHMAIGLATLLLIAVYMMEQPAETWRLDMIDVGHGLAVLIEKQGKGVLFDTGNRWEGGDSAQRTILPFLRWRNVELEEIIISHSHLDHQGGLATLQAAFPQARIRSSQQGLPSLPCRQGETWQWRGLMFRALWPKTLAGQAGNNQSCVVAVNDGYHQILLTGDIEREAEQALLREQRPALASVLLQVPHHGSNTSSIAPFLRAVNPDAAIVSASRFNAWRLPAKKVRLRYQKNRIGWWETARTGQISVLFSHDRWQIKGFREQILPRWYHQRFGVQGDNE</sequence>
<dbReference type="InterPro" id="IPR036866">
    <property type="entry name" value="RibonucZ/Hydroxyglut_hydro"/>
</dbReference>
<accession>A0ABS5JKI3</accession>
<dbReference type="Gene3D" id="3.60.15.10">
    <property type="entry name" value="Ribonuclease Z/Hydroxyacylglutathione hydrolase-like"/>
    <property type="match status" value="1"/>
</dbReference>
<evidence type="ECO:0000313" key="8">
    <source>
        <dbReference type="EMBL" id="MBS0969768.1"/>
    </source>
</evidence>
<feature type="transmembrane region" description="Helical" evidence="6">
    <location>
        <begin position="496"/>
        <end position="512"/>
    </location>
</feature>
<evidence type="ECO:0000313" key="9">
    <source>
        <dbReference type="Proteomes" id="UP000680634"/>
    </source>
</evidence>
<evidence type="ECO:0000256" key="3">
    <source>
        <dbReference type="ARBA" id="ARBA00022692"/>
    </source>
</evidence>
<keyword evidence="5 6" id="KW-0472">Membrane</keyword>
<dbReference type="InterPro" id="IPR035681">
    <property type="entry name" value="ComA-like_MBL"/>
</dbReference>
<reference evidence="9" key="2">
    <citation type="submission" date="2023-07" db="EMBL/GenBank/DDBJ databases">
        <title>Genome-inferred correspondence between phylogeny and metabolic traits in the wild Drosophila gut microbiome.</title>
        <authorList>
            <person name="Bueno E."/>
            <person name="Blow F."/>
            <person name="Douglas A.E."/>
        </authorList>
    </citation>
    <scope>NUCLEOTIDE SEQUENCE [LARGE SCALE GENOMIC DNA]</scope>
    <source>
        <strain evidence="9">JGM97</strain>
    </source>
</reference>
<comment type="caution">
    <text evidence="8">The sequence shown here is derived from an EMBL/GenBank/DDBJ whole genome shotgun (WGS) entry which is preliminary data.</text>
</comment>
<feature type="transmembrane region" description="Helical" evidence="6">
    <location>
        <begin position="276"/>
        <end position="296"/>
    </location>
</feature>
<gene>
    <name evidence="8" type="ORF">JK232_12770</name>
</gene>
<keyword evidence="9" id="KW-1185">Reference proteome</keyword>
<evidence type="ECO:0000256" key="6">
    <source>
        <dbReference type="SAM" id="Phobius"/>
    </source>
</evidence>
<evidence type="ECO:0000256" key="4">
    <source>
        <dbReference type="ARBA" id="ARBA00022989"/>
    </source>
</evidence>
<dbReference type="NCBIfam" id="TIGR00361">
    <property type="entry name" value="ComEC_Rec2"/>
    <property type="match status" value="1"/>
</dbReference>